<name>A0A3E2DKQ5_9ACTN</name>
<dbReference type="Pfam" id="PF00356">
    <property type="entry name" value="LacI"/>
    <property type="match status" value="1"/>
</dbReference>
<organism evidence="5 6">
    <name type="scientific">Cutibacterium avidum</name>
    <dbReference type="NCBI Taxonomy" id="33010"/>
    <lineage>
        <taxon>Bacteria</taxon>
        <taxon>Bacillati</taxon>
        <taxon>Actinomycetota</taxon>
        <taxon>Actinomycetes</taxon>
        <taxon>Propionibacteriales</taxon>
        <taxon>Propionibacteriaceae</taxon>
        <taxon>Cutibacterium</taxon>
    </lineage>
</organism>
<dbReference type="RefSeq" id="WP_117188877.1">
    <property type="nucleotide sequence ID" value="NZ_NOWI01000003.1"/>
</dbReference>
<evidence type="ECO:0000313" key="6">
    <source>
        <dbReference type="Proteomes" id="UP000259211"/>
    </source>
</evidence>
<dbReference type="Pfam" id="PF13377">
    <property type="entry name" value="Peripla_BP_3"/>
    <property type="match status" value="1"/>
</dbReference>
<dbReference type="GO" id="GO:0003700">
    <property type="term" value="F:DNA-binding transcription factor activity"/>
    <property type="evidence" value="ECO:0007669"/>
    <property type="project" value="TreeGrafter"/>
</dbReference>
<dbReference type="PANTHER" id="PTHR30146">
    <property type="entry name" value="LACI-RELATED TRANSCRIPTIONAL REPRESSOR"/>
    <property type="match status" value="1"/>
</dbReference>
<keyword evidence="2" id="KW-0238">DNA-binding</keyword>
<dbReference type="CDD" id="cd01392">
    <property type="entry name" value="HTH_LacI"/>
    <property type="match status" value="1"/>
</dbReference>
<dbReference type="AlphaFoldDB" id="A0A3E2DKQ5"/>
<dbReference type="InterPro" id="IPR000843">
    <property type="entry name" value="HTH_LacI"/>
</dbReference>
<dbReference type="SUPFAM" id="SSF47413">
    <property type="entry name" value="lambda repressor-like DNA-binding domains"/>
    <property type="match status" value="1"/>
</dbReference>
<dbReference type="SMART" id="SM00354">
    <property type="entry name" value="HTH_LACI"/>
    <property type="match status" value="1"/>
</dbReference>
<accession>A0A3E2DKQ5</accession>
<dbReference type="Proteomes" id="UP000259211">
    <property type="component" value="Unassembled WGS sequence"/>
</dbReference>
<evidence type="ECO:0000256" key="2">
    <source>
        <dbReference type="ARBA" id="ARBA00023125"/>
    </source>
</evidence>
<keyword evidence="1" id="KW-0805">Transcription regulation</keyword>
<feature type="domain" description="HTH lacI-type" evidence="4">
    <location>
        <begin position="2"/>
        <end position="58"/>
    </location>
</feature>
<dbReference type="PROSITE" id="PS00356">
    <property type="entry name" value="HTH_LACI_1"/>
    <property type="match status" value="1"/>
</dbReference>
<evidence type="ECO:0000313" key="5">
    <source>
        <dbReference type="EMBL" id="RFT45965.1"/>
    </source>
</evidence>
<dbReference type="CDD" id="cd06267">
    <property type="entry name" value="PBP1_LacI_sugar_binding-like"/>
    <property type="match status" value="1"/>
</dbReference>
<dbReference type="SUPFAM" id="SSF53822">
    <property type="entry name" value="Periplasmic binding protein-like I"/>
    <property type="match status" value="1"/>
</dbReference>
<dbReference type="GO" id="GO:0000976">
    <property type="term" value="F:transcription cis-regulatory region binding"/>
    <property type="evidence" value="ECO:0007669"/>
    <property type="project" value="TreeGrafter"/>
</dbReference>
<dbReference type="Gene3D" id="1.10.260.40">
    <property type="entry name" value="lambda repressor-like DNA-binding domains"/>
    <property type="match status" value="1"/>
</dbReference>
<sequence length="338" mass="35097">MATLSDVAVRAGVSLATASRVLNGSAQRVVGPELRERVAAAAAELGYVPNKAAQAMARGRTDVVSLVVGSIADPYFSSIVAGVSRETQSHDLRVTISESDGSEKSTLAVIANASSQQARALIFAGGAITSTPAVTRAISDFTTHTGSPVLAIGATNLPPEIKGIGVDDRAAAEDLAGMMVKFGYHDISVIATSPIVLASQLRTEGFTEAIRKAGGTVREIVETPLSRQGGIDAMNHILASPTRPQLVFATADVMAVGALAAVRTAGVKIPGDIALCGFDDIPTLADIVPGLTTVHIDLEELGRWATRLLVSPEEPIQRIMPTSIMIRESTPNLSAMRG</sequence>
<comment type="caution">
    <text evidence="5">The sequence shown here is derived from an EMBL/GenBank/DDBJ whole genome shotgun (WGS) entry which is preliminary data.</text>
</comment>
<proteinExistence type="predicted"/>
<dbReference type="InterPro" id="IPR028082">
    <property type="entry name" value="Peripla_BP_I"/>
</dbReference>
<dbReference type="PROSITE" id="PS50932">
    <property type="entry name" value="HTH_LACI_2"/>
    <property type="match status" value="1"/>
</dbReference>
<keyword evidence="3" id="KW-0804">Transcription</keyword>
<dbReference type="InterPro" id="IPR046335">
    <property type="entry name" value="LacI/GalR-like_sensor"/>
</dbReference>
<dbReference type="EMBL" id="NOWI01000003">
    <property type="protein sequence ID" value="RFT45965.1"/>
    <property type="molecule type" value="Genomic_DNA"/>
</dbReference>
<evidence type="ECO:0000256" key="1">
    <source>
        <dbReference type="ARBA" id="ARBA00023015"/>
    </source>
</evidence>
<protein>
    <recommendedName>
        <fullName evidence="4">HTH lacI-type domain-containing protein</fullName>
    </recommendedName>
</protein>
<evidence type="ECO:0000256" key="3">
    <source>
        <dbReference type="ARBA" id="ARBA00023163"/>
    </source>
</evidence>
<reference evidence="5 6" key="1">
    <citation type="submission" date="2017-07" db="EMBL/GenBank/DDBJ databases">
        <authorList>
            <person name="Sun Z.S."/>
            <person name="Albrecht U."/>
            <person name="Echele G."/>
            <person name="Lee C.C."/>
        </authorList>
    </citation>
    <scope>NUCLEOTIDE SEQUENCE [LARGE SCALE GENOMIC DNA]</scope>
    <source>
        <strain evidence="5 6">P16-029</strain>
    </source>
</reference>
<evidence type="ECO:0000259" key="4">
    <source>
        <dbReference type="PROSITE" id="PS50932"/>
    </source>
</evidence>
<gene>
    <name evidence="5" type="ORF">CHT91_03965</name>
</gene>
<dbReference type="Gene3D" id="3.40.50.2300">
    <property type="match status" value="2"/>
</dbReference>
<dbReference type="InterPro" id="IPR010982">
    <property type="entry name" value="Lambda_DNA-bd_dom_sf"/>
</dbReference>
<dbReference type="PANTHER" id="PTHR30146:SF153">
    <property type="entry name" value="LACTOSE OPERON REPRESSOR"/>
    <property type="match status" value="1"/>
</dbReference>